<dbReference type="Gene3D" id="3.30.160.390">
    <property type="entry name" value="Integrase, DNA-binding domain"/>
    <property type="match status" value="1"/>
</dbReference>
<dbReference type="Pfam" id="PF00589">
    <property type="entry name" value="Phage_integrase"/>
    <property type="match status" value="1"/>
</dbReference>
<keyword evidence="2" id="KW-0229">DNA integration</keyword>
<gene>
    <name evidence="8" type="ORF">DPM33_25670</name>
</gene>
<evidence type="ECO:0000256" key="2">
    <source>
        <dbReference type="ARBA" id="ARBA00022908"/>
    </source>
</evidence>
<dbReference type="InterPro" id="IPR011010">
    <property type="entry name" value="DNA_brk_join_enz"/>
</dbReference>
<dbReference type="Gene3D" id="1.10.150.130">
    <property type="match status" value="1"/>
</dbReference>
<name>A0A330HS32_9HYPH</name>
<comment type="similarity">
    <text evidence="1">Belongs to the 'phage' integrase family.</text>
</comment>
<proteinExistence type="inferred from homology"/>
<feature type="domain" description="Core-binding (CB)" evidence="7">
    <location>
        <begin position="98"/>
        <end position="179"/>
    </location>
</feature>
<evidence type="ECO:0000313" key="8">
    <source>
        <dbReference type="EMBL" id="RAZ87517.1"/>
    </source>
</evidence>
<dbReference type="GO" id="GO:0003677">
    <property type="term" value="F:DNA binding"/>
    <property type="evidence" value="ECO:0007669"/>
    <property type="project" value="UniProtKB-UniRule"/>
</dbReference>
<comment type="caution">
    <text evidence="8">The sequence shown here is derived from an EMBL/GenBank/DDBJ whole genome shotgun (WGS) entry which is preliminary data.</text>
</comment>
<dbReference type="OrthoDB" id="9795573at2"/>
<evidence type="ECO:0000256" key="1">
    <source>
        <dbReference type="ARBA" id="ARBA00008857"/>
    </source>
</evidence>
<dbReference type="Pfam" id="PF13356">
    <property type="entry name" value="Arm-DNA-bind_3"/>
    <property type="match status" value="1"/>
</dbReference>
<dbReference type="InterPro" id="IPR050808">
    <property type="entry name" value="Phage_Integrase"/>
</dbReference>
<reference evidence="8 9" key="2">
    <citation type="submission" date="2018-07" db="EMBL/GenBank/DDBJ databases">
        <title>Diversity of Mesorhizobium strains in Brazil.</title>
        <authorList>
            <person name="Helene L.C.F."/>
            <person name="Dall'Agnol R."/>
            <person name="Delamuta J.R.M."/>
            <person name="Hungria M."/>
        </authorList>
    </citation>
    <scope>NUCLEOTIDE SEQUENCE [LARGE SCALE GENOMIC DNA]</scope>
    <source>
        <strain evidence="8 9">AC99b</strain>
    </source>
</reference>
<dbReference type="InterPro" id="IPR002104">
    <property type="entry name" value="Integrase_catalytic"/>
</dbReference>
<organism evidence="8 9">
    <name type="scientific">Mesorhizobium hawassense</name>
    <dbReference type="NCBI Taxonomy" id="1209954"/>
    <lineage>
        <taxon>Bacteria</taxon>
        <taxon>Pseudomonadati</taxon>
        <taxon>Pseudomonadota</taxon>
        <taxon>Alphaproteobacteria</taxon>
        <taxon>Hyphomicrobiales</taxon>
        <taxon>Phyllobacteriaceae</taxon>
        <taxon>Mesorhizobium</taxon>
    </lineage>
</organism>
<dbReference type="Pfam" id="PF22022">
    <property type="entry name" value="Phage_int_M"/>
    <property type="match status" value="1"/>
</dbReference>
<dbReference type="InterPro" id="IPR013762">
    <property type="entry name" value="Integrase-like_cat_sf"/>
</dbReference>
<evidence type="ECO:0000256" key="5">
    <source>
        <dbReference type="PROSITE-ProRule" id="PRU01248"/>
    </source>
</evidence>
<dbReference type="InterPro" id="IPR025166">
    <property type="entry name" value="Integrase_DNA_bind_dom"/>
</dbReference>
<dbReference type="CDD" id="cd00801">
    <property type="entry name" value="INT_P4_C"/>
    <property type="match status" value="1"/>
</dbReference>
<reference evidence="9" key="1">
    <citation type="submission" date="2018-06" db="EMBL/GenBank/DDBJ databases">
        <authorList>
            <person name="Helene L.C."/>
            <person name="Dall'Agnol R."/>
            <person name="Delamuta J.R."/>
            <person name="Hungria M."/>
        </authorList>
    </citation>
    <scope>NUCLEOTIDE SEQUENCE [LARGE SCALE GENOMIC DNA]</scope>
    <source>
        <strain evidence="9">AC99b</strain>
    </source>
</reference>
<dbReference type="GO" id="GO:0015074">
    <property type="term" value="P:DNA integration"/>
    <property type="evidence" value="ECO:0007669"/>
    <property type="project" value="UniProtKB-KW"/>
</dbReference>
<dbReference type="InterPro" id="IPR038488">
    <property type="entry name" value="Integrase_DNA-bd_sf"/>
</dbReference>
<keyword evidence="4" id="KW-0233">DNA recombination</keyword>
<dbReference type="InterPro" id="IPR053876">
    <property type="entry name" value="Phage_int_M"/>
</dbReference>
<dbReference type="AlphaFoldDB" id="A0A330HS32"/>
<dbReference type="Proteomes" id="UP000251558">
    <property type="component" value="Unassembled WGS sequence"/>
</dbReference>
<evidence type="ECO:0000256" key="4">
    <source>
        <dbReference type="ARBA" id="ARBA00023172"/>
    </source>
</evidence>
<dbReference type="InterPro" id="IPR010998">
    <property type="entry name" value="Integrase_recombinase_N"/>
</dbReference>
<dbReference type="PROSITE" id="PS51898">
    <property type="entry name" value="TYR_RECOMBINASE"/>
    <property type="match status" value="1"/>
</dbReference>
<dbReference type="Gene3D" id="1.10.443.10">
    <property type="entry name" value="Intergrase catalytic core"/>
    <property type="match status" value="1"/>
</dbReference>
<dbReference type="SUPFAM" id="SSF56349">
    <property type="entry name" value="DNA breaking-rejoining enzymes"/>
    <property type="match status" value="1"/>
</dbReference>
<evidence type="ECO:0000256" key="3">
    <source>
        <dbReference type="ARBA" id="ARBA00023125"/>
    </source>
</evidence>
<keyword evidence="9" id="KW-1185">Reference proteome</keyword>
<dbReference type="RefSeq" id="WP_112100181.1">
    <property type="nucleotide sequence ID" value="NZ_QMBP01000014.1"/>
</dbReference>
<evidence type="ECO:0000259" key="7">
    <source>
        <dbReference type="PROSITE" id="PS51900"/>
    </source>
</evidence>
<sequence length="395" mass="44241">MSLSDLACKNAQPKDKPYRLADGDGLYLLVQKGGSKLWQLRYRYLEKENILSFGKYPLVSLLDARERRDNAKRLLAAGINPSTKRKEEKVTALTEARTTFGLIAEEYVTRMKERDAATATVTKTKWLLEDLASPLAKRPIKEVTAAEILQLLQKIEKSGRRETARRLRGVIGSVFRLAIVTLRAETNPTLALQGALQPPKANGRAAITDAKKFGQLLVAIDEYDGWPTLKAALQFLALTCVRPGEVRGATRDEFNREEAVWHIPAKRMKMRAPHDVPLSKQALRVLGEVWPLSEHGSLVFPSIRSTKRPLSENSMNSALRRMGYGKDEVTAHGFRVTASTILNANNCDPDVIEAVLAHQDKNAIRRTYNRATYWEQRVTLMQEWGDLLDAVKAGG</sequence>
<feature type="domain" description="Tyr recombinase" evidence="6">
    <location>
        <begin position="203"/>
        <end position="381"/>
    </location>
</feature>
<dbReference type="EMBL" id="QMBP01000014">
    <property type="protein sequence ID" value="RAZ87517.1"/>
    <property type="molecule type" value="Genomic_DNA"/>
</dbReference>
<evidence type="ECO:0000313" key="9">
    <source>
        <dbReference type="Proteomes" id="UP000251558"/>
    </source>
</evidence>
<dbReference type="InterPro" id="IPR044068">
    <property type="entry name" value="CB"/>
</dbReference>
<protein>
    <submittedName>
        <fullName evidence="8">Integrase</fullName>
    </submittedName>
</protein>
<evidence type="ECO:0000259" key="6">
    <source>
        <dbReference type="PROSITE" id="PS51898"/>
    </source>
</evidence>
<dbReference type="PANTHER" id="PTHR30629:SF2">
    <property type="entry name" value="PROPHAGE INTEGRASE INTS-RELATED"/>
    <property type="match status" value="1"/>
</dbReference>
<keyword evidence="3 5" id="KW-0238">DNA-binding</keyword>
<dbReference type="GO" id="GO:0006310">
    <property type="term" value="P:DNA recombination"/>
    <property type="evidence" value="ECO:0007669"/>
    <property type="project" value="UniProtKB-KW"/>
</dbReference>
<dbReference type="PANTHER" id="PTHR30629">
    <property type="entry name" value="PROPHAGE INTEGRASE"/>
    <property type="match status" value="1"/>
</dbReference>
<accession>A0A330HS32</accession>
<dbReference type="PROSITE" id="PS51900">
    <property type="entry name" value="CB"/>
    <property type="match status" value="1"/>
</dbReference>